<dbReference type="AlphaFoldDB" id="A0A517P8P1"/>
<keyword evidence="3" id="KW-1185">Reference proteome</keyword>
<feature type="compositionally biased region" description="Basic and acidic residues" evidence="1">
    <location>
        <begin position="42"/>
        <end position="53"/>
    </location>
</feature>
<name>A0A517P8P1_9PLAN</name>
<reference evidence="2 3" key="1">
    <citation type="submission" date="2019-02" db="EMBL/GenBank/DDBJ databases">
        <title>Deep-cultivation of Planctomycetes and their phenomic and genomic characterization uncovers novel biology.</title>
        <authorList>
            <person name="Wiegand S."/>
            <person name="Jogler M."/>
            <person name="Boedeker C."/>
            <person name="Pinto D."/>
            <person name="Vollmers J."/>
            <person name="Rivas-Marin E."/>
            <person name="Kohn T."/>
            <person name="Peeters S.H."/>
            <person name="Heuer A."/>
            <person name="Rast P."/>
            <person name="Oberbeckmann S."/>
            <person name="Bunk B."/>
            <person name="Jeske O."/>
            <person name="Meyerdierks A."/>
            <person name="Storesund J.E."/>
            <person name="Kallscheuer N."/>
            <person name="Luecker S."/>
            <person name="Lage O.M."/>
            <person name="Pohl T."/>
            <person name="Merkel B.J."/>
            <person name="Hornburger P."/>
            <person name="Mueller R.-W."/>
            <person name="Bruemmer F."/>
            <person name="Labrenz M."/>
            <person name="Spormann A.M."/>
            <person name="Op den Camp H."/>
            <person name="Overmann J."/>
            <person name="Amann R."/>
            <person name="Jetten M.S.M."/>
            <person name="Mascher T."/>
            <person name="Medema M.H."/>
            <person name="Devos D.P."/>
            <person name="Kaster A.-K."/>
            <person name="Ovreas L."/>
            <person name="Rohde M."/>
            <person name="Galperin M.Y."/>
            <person name="Jogler C."/>
        </authorList>
    </citation>
    <scope>NUCLEOTIDE SEQUENCE [LARGE SCALE GENOMIC DNA]</scope>
    <source>
        <strain evidence="2 3">CA12</strain>
    </source>
</reference>
<dbReference type="EMBL" id="CP036265">
    <property type="protein sequence ID" value="QDT15740.1"/>
    <property type="molecule type" value="Genomic_DNA"/>
</dbReference>
<feature type="compositionally biased region" description="Basic residues" evidence="1">
    <location>
        <begin position="10"/>
        <end position="26"/>
    </location>
</feature>
<sequence>MSGAVNRSMGRLHGRKRVGTRPRSPRPARTDAPAGAAGLETYDSRVRVGEPRPPDAVSVVRGTLLPEWRNGRREGFKTPRPGDVTGGGKETSGDAETVVAGLVAGPAENKPPEDPVNPDLARVVAAWETLPDAVKAGVLAMVGASGG</sequence>
<proteinExistence type="predicted"/>
<dbReference type="KEGG" id="acaf:CA12_18320"/>
<gene>
    <name evidence="2" type="ORF">CA12_18320</name>
</gene>
<accession>A0A517P8P1</accession>
<dbReference type="Proteomes" id="UP000318741">
    <property type="component" value="Chromosome"/>
</dbReference>
<evidence type="ECO:0000256" key="1">
    <source>
        <dbReference type="SAM" id="MobiDB-lite"/>
    </source>
</evidence>
<protein>
    <submittedName>
        <fullName evidence="2">Uncharacterized protein</fullName>
    </submittedName>
</protein>
<organism evidence="2 3">
    <name type="scientific">Alienimonas californiensis</name>
    <dbReference type="NCBI Taxonomy" id="2527989"/>
    <lineage>
        <taxon>Bacteria</taxon>
        <taxon>Pseudomonadati</taxon>
        <taxon>Planctomycetota</taxon>
        <taxon>Planctomycetia</taxon>
        <taxon>Planctomycetales</taxon>
        <taxon>Planctomycetaceae</taxon>
        <taxon>Alienimonas</taxon>
    </lineage>
</organism>
<feature type="region of interest" description="Disordered" evidence="1">
    <location>
        <begin position="1"/>
        <end position="94"/>
    </location>
</feature>
<evidence type="ECO:0000313" key="2">
    <source>
        <dbReference type="EMBL" id="QDT15740.1"/>
    </source>
</evidence>
<evidence type="ECO:0000313" key="3">
    <source>
        <dbReference type="Proteomes" id="UP000318741"/>
    </source>
</evidence>